<dbReference type="SMART" id="SM00490">
    <property type="entry name" value="HELICc"/>
    <property type="match status" value="1"/>
</dbReference>
<dbReference type="InterPro" id="IPR001650">
    <property type="entry name" value="Helicase_C-like"/>
</dbReference>
<keyword evidence="2" id="KW-0547">Nucleotide-binding</keyword>
<dbReference type="InterPro" id="IPR004589">
    <property type="entry name" value="DNA_helicase_ATP-dep_RecQ"/>
</dbReference>
<dbReference type="InterPro" id="IPR011545">
    <property type="entry name" value="DEAD/DEAH_box_helicase_dom"/>
</dbReference>
<dbReference type="GO" id="GO:0004386">
    <property type="term" value="F:helicase activity"/>
    <property type="evidence" value="ECO:0007669"/>
    <property type="project" value="UniProtKB-KW"/>
</dbReference>
<dbReference type="Pfam" id="PF00271">
    <property type="entry name" value="Helicase_C"/>
    <property type="match status" value="1"/>
</dbReference>
<evidence type="ECO:0000259" key="11">
    <source>
        <dbReference type="PROSITE" id="PS51194"/>
    </source>
</evidence>
<gene>
    <name evidence="12" type="ORF">PMG71_20565</name>
</gene>
<evidence type="ECO:0000256" key="9">
    <source>
        <dbReference type="ARBA" id="ARBA00034808"/>
    </source>
</evidence>
<dbReference type="PROSITE" id="PS51194">
    <property type="entry name" value="HELICASE_CTER"/>
    <property type="match status" value="1"/>
</dbReference>
<evidence type="ECO:0000256" key="2">
    <source>
        <dbReference type="ARBA" id="ARBA00022741"/>
    </source>
</evidence>
<keyword evidence="13" id="KW-1185">Reference proteome</keyword>
<dbReference type="PANTHER" id="PTHR13710">
    <property type="entry name" value="DNA HELICASE RECQ FAMILY MEMBER"/>
    <property type="match status" value="1"/>
</dbReference>
<dbReference type="InterPro" id="IPR000836">
    <property type="entry name" value="PRTase_dom"/>
</dbReference>
<evidence type="ECO:0000259" key="10">
    <source>
        <dbReference type="PROSITE" id="PS51192"/>
    </source>
</evidence>
<dbReference type="Pfam" id="PF00270">
    <property type="entry name" value="DEAD"/>
    <property type="match status" value="1"/>
</dbReference>
<evidence type="ECO:0000256" key="8">
    <source>
        <dbReference type="ARBA" id="ARBA00034617"/>
    </source>
</evidence>
<dbReference type="InterPro" id="IPR029057">
    <property type="entry name" value="PRTase-like"/>
</dbReference>
<dbReference type="SMART" id="SM00487">
    <property type="entry name" value="DEXDc"/>
    <property type="match status" value="1"/>
</dbReference>
<evidence type="ECO:0000256" key="3">
    <source>
        <dbReference type="ARBA" id="ARBA00022801"/>
    </source>
</evidence>
<dbReference type="NCBIfam" id="TIGR00614">
    <property type="entry name" value="recQ_fam"/>
    <property type="match status" value="1"/>
</dbReference>
<feature type="domain" description="Helicase ATP-binding" evidence="10">
    <location>
        <begin position="33"/>
        <end position="208"/>
    </location>
</feature>
<dbReference type="InterPro" id="IPR002464">
    <property type="entry name" value="DNA/RNA_helicase_DEAH_CS"/>
</dbReference>
<proteinExistence type="inferred from homology"/>
<evidence type="ECO:0000256" key="7">
    <source>
        <dbReference type="ARBA" id="ARBA00023235"/>
    </source>
</evidence>
<evidence type="ECO:0000256" key="5">
    <source>
        <dbReference type="ARBA" id="ARBA00022840"/>
    </source>
</evidence>
<sequence length="697" mass="78606">MPNELRQQALNFLRIALNNPGADFRDGQWEAIETLVENQARLLVVQRTGWGKSLVYFLATRLLRDRGNGPTLLISPLLALMRNQISAASRINIKAATINSSNPEEWDSVKNQLLTGHIDILLISPERLANEKFNQTILLPISQKIGLFVVDEAHCISDWGHDFRPDYRRIVRILQGLPPNIPALGTTATANNRVVNDIKHQLGSNLQLSRGTLTRKSLQLQNIHLPSQAARMAWLAQHLPDLPGSGIIYALTVRDADRVSKWLETQNIDAKAYHAGLTNQERENLEDRLLNNQIKALVATTALGMGFDKPDLGFVIHYQRPGSVVHYYQQVGRAGRAVDQAYGILLSGEEDDEITDYFINTAFPPEAHNQQVLTVLNQAENGLSLTQIEQYSNLSRSQIEKVLKLLSLESPAPVIKRGSQWNATPTAIHYQPNREKIDHLTQIRRAEQAQMQDYMKSQQCLMVFLAQALDDFNTTPCGQCAACLGQSLIPETYSQELLNQAFHFLRRSHLVIEPRKQWKAQALSTYNFSGNIQKNLKPEPGRSLSLWGDAGWGELVRKGKYQDHHFDDSLVQGALEMIQRWHPQPFPTWVTCVPSLKRPELVPNFAQRLAHQLNLPFVPVVRKVRYNKEQKEMNNSYQQAHNLDGVFTIDTWPGIHGAVFLVDDIVDSRWTFTVISALLKRAGSGAVFPLALALNSF</sequence>
<evidence type="ECO:0000313" key="12">
    <source>
        <dbReference type="EMBL" id="MDJ1171826.1"/>
    </source>
</evidence>
<name>A0ABT7AY45_9CYAN</name>
<dbReference type="SUPFAM" id="SSF52540">
    <property type="entry name" value="P-loop containing nucleoside triphosphate hydrolases"/>
    <property type="match status" value="1"/>
</dbReference>
<keyword evidence="3" id="KW-0378">Hydrolase</keyword>
<dbReference type="EMBL" id="JAQOSP010000130">
    <property type="protein sequence ID" value="MDJ1171826.1"/>
    <property type="molecule type" value="Genomic_DNA"/>
</dbReference>
<keyword evidence="7" id="KW-0413">Isomerase</keyword>
<dbReference type="InterPro" id="IPR014001">
    <property type="entry name" value="Helicase_ATP-bd"/>
</dbReference>
<dbReference type="Gene3D" id="3.40.50.300">
    <property type="entry name" value="P-loop containing nucleotide triphosphate hydrolases"/>
    <property type="match status" value="2"/>
</dbReference>
<dbReference type="Gene3D" id="3.40.50.2020">
    <property type="match status" value="1"/>
</dbReference>
<reference evidence="12 13" key="1">
    <citation type="submission" date="2023-01" db="EMBL/GenBank/DDBJ databases">
        <title>Novel diversity within Roseofilum (Cyanobacteria; Desertifilaceae) from marine benthic mats with descriptions of four novel species.</title>
        <authorList>
            <person name="Wang Y."/>
            <person name="Berthold D.E."/>
            <person name="Hu J."/>
            <person name="Lefler F.W."/>
            <person name="Laughinghouse H.D. IV."/>
        </authorList>
    </citation>
    <scope>NUCLEOTIDE SEQUENCE [LARGE SCALE GENOMIC DNA]</scope>
    <source>
        <strain evidence="12 13">BLCC-M154</strain>
    </source>
</reference>
<evidence type="ECO:0000256" key="1">
    <source>
        <dbReference type="ARBA" id="ARBA00005446"/>
    </source>
</evidence>
<dbReference type="Proteomes" id="UP001235303">
    <property type="component" value="Unassembled WGS sequence"/>
</dbReference>
<dbReference type="CDD" id="cd06223">
    <property type="entry name" value="PRTases_typeI"/>
    <property type="match status" value="1"/>
</dbReference>
<protein>
    <recommendedName>
        <fullName evidence="9">DNA 3'-5' helicase</fullName>
        <ecNumber evidence="9">5.6.2.4</ecNumber>
    </recommendedName>
</protein>
<evidence type="ECO:0000256" key="6">
    <source>
        <dbReference type="ARBA" id="ARBA00023125"/>
    </source>
</evidence>
<dbReference type="PANTHER" id="PTHR13710:SF105">
    <property type="entry name" value="ATP-DEPENDENT DNA HELICASE Q1"/>
    <property type="match status" value="1"/>
</dbReference>
<organism evidence="12 13">
    <name type="scientific">Roseofilum acuticapitatum BLCC-M154</name>
    <dbReference type="NCBI Taxonomy" id="3022444"/>
    <lineage>
        <taxon>Bacteria</taxon>
        <taxon>Bacillati</taxon>
        <taxon>Cyanobacteriota</taxon>
        <taxon>Cyanophyceae</taxon>
        <taxon>Desertifilales</taxon>
        <taxon>Desertifilaceae</taxon>
        <taxon>Roseofilum</taxon>
        <taxon>Roseofilum acuticapitatum</taxon>
    </lineage>
</organism>
<evidence type="ECO:0000256" key="4">
    <source>
        <dbReference type="ARBA" id="ARBA00022806"/>
    </source>
</evidence>
<dbReference type="SUPFAM" id="SSF53271">
    <property type="entry name" value="PRTase-like"/>
    <property type="match status" value="1"/>
</dbReference>
<keyword evidence="5" id="KW-0067">ATP-binding</keyword>
<dbReference type="PROSITE" id="PS51192">
    <property type="entry name" value="HELICASE_ATP_BIND_1"/>
    <property type="match status" value="1"/>
</dbReference>
<comment type="catalytic activity">
    <reaction evidence="8">
        <text>Couples ATP hydrolysis with the unwinding of duplex DNA by translocating in the 3'-5' direction.</text>
        <dbReference type="EC" id="5.6.2.4"/>
    </reaction>
</comment>
<dbReference type="RefSeq" id="WP_283755580.1">
    <property type="nucleotide sequence ID" value="NZ_JAQOSP010000130.1"/>
</dbReference>
<evidence type="ECO:0000313" key="13">
    <source>
        <dbReference type="Proteomes" id="UP001235303"/>
    </source>
</evidence>
<feature type="domain" description="Helicase C-terminal" evidence="11">
    <location>
        <begin position="234"/>
        <end position="384"/>
    </location>
</feature>
<dbReference type="PROSITE" id="PS00690">
    <property type="entry name" value="DEAH_ATP_HELICASE"/>
    <property type="match status" value="1"/>
</dbReference>
<accession>A0ABT7AY45</accession>
<dbReference type="InterPro" id="IPR027417">
    <property type="entry name" value="P-loop_NTPase"/>
</dbReference>
<keyword evidence="6" id="KW-0238">DNA-binding</keyword>
<keyword evidence="4 12" id="KW-0347">Helicase</keyword>
<comment type="caution">
    <text evidence="12">The sequence shown here is derived from an EMBL/GenBank/DDBJ whole genome shotgun (WGS) entry which is preliminary data.</text>
</comment>
<dbReference type="EC" id="5.6.2.4" evidence="9"/>
<comment type="similarity">
    <text evidence="1">Belongs to the helicase family. RecQ subfamily.</text>
</comment>